<accession>A0ACB8AD47</accession>
<comment type="caution">
    <text evidence="1">The sequence shown here is derived from an EMBL/GenBank/DDBJ whole genome shotgun (WGS) entry which is preliminary data.</text>
</comment>
<proteinExistence type="predicted"/>
<dbReference type="EMBL" id="MU267682">
    <property type="protein sequence ID" value="KAH7911310.1"/>
    <property type="molecule type" value="Genomic_DNA"/>
</dbReference>
<organism evidence="1 2">
    <name type="scientific">Hygrophoropsis aurantiaca</name>
    <dbReference type="NCBI Taxonomy" id="72124"/>
    <lineage>
        <taxon>Eukaryota</taxon>
        <taxon>Fungi</taxon>
        <taxon>Dikarya</taxon>
        <taxon>Basidiomycota</taxon>
        <taxon>Agaricomycotina</taxon>
        <taxon>Agaricomycetes</taxon>
        <taxon>Agaricomycetidae</taxon>
        <taxon>Boletales</taxon>
        <taxon>Coniophorineae</taxon>
        <taxon>Hygrophoropsidaceae</taxon>
        <taxon>Hygrophoropsis</taxon>
    </lineage>
</organism>
<reference evidence="1" key="1">
    <citation type="journal article" date="2021" name="New Phytol.">
        <title>Evolutionary innovations through gain and loss of genes in the ectomycorrhizal Boletales.</title>
        <authorList>
            <person name="Wu G."/>
            <person name="Miyauchi S."/>
            <person name="Morin E."/>
            <person name="Kuo A."/>
            <person name="Drula E."/>
            <person name="Varga T."/>
            <person name="Kohler A."/>
            <person name="Feng B."/>
            <person name="Cao Y."/>
            <person name="Lipzen A."/>
            <person name="Daum C."/>
            <person name="Hundley H."/>
            <person name="Pangilinan J."/>
            <person name="Johnson J."/>
            <person name="Barry K."/>
            <person name="LaButti K."/>
            <person name="Ng V."/>
            <person name="Ahrendt S."/>
            <person name="Min B."/>
            <person name="Choi I.G."/>
            <person name="Park H."/>
            <person name="Plett J.M."/>
            <person name="Magnuson J."/>
            <person name="Spatafora J.W."/>
            <person name="Nagy L.G."/>
            <person name="Henrissat B."/>
            <person name="Grigoriev I.V."/>
            <person name="Yang Z.L."/>
            <person name="Xu J."/>
            <person name="Martin F.M."/>
        </authorList>
    </citation>
    <scope>NUCLEOTIDE SEQUENCE</scope>
    <source>
        <strain evidence="1">ATCC 28755</strain>
    </source>
</reference>
<sequence>MFSVCRHAIRHTCVLQRTFATAAAEKNYSIDDPIIPAPTLRPNTKGVRPSRTVHIRASSILGLSDAYAIIRGIEKSYGRIREYRFLRDAEITPAYQVILWAAFVSPESFDKVPKEGATLNIAARRPNLSQEGGQGLEDIAGLLDSCSAVEEFEGMPSFRVASPKTEGAGERTLKVTVSRADSDYRFAPEVNQVDLTKAKKLAIGHSFMQWGGFYPLKPLYVHSPFSTPSETHAPVEQEKTQESLTTSTGADEPPLPDNPAMRRALNKWSQITGRPDPSFAQSQSPLLDMTESPSIESLPSSHITTPNPSTHVADPKPSIPEVTSKSPTASSSTTNLRTRKPKPKVDADGWRPIPEKEPRKRSNKAKVSGNETAVPASTPGSGPAPARKMSRLELIRIQAEQAREQVRAQLKAEAALANPQAEPTEPADWDKLQGDIEGDMGRIEEVGVVETKSAREEDQSGKKTSVLSKEKDGLWGSLGRWF</sequence>
<keyword evidence="2" id="KW-1185">Reference proteome</keyword>
<evidence type="ECO:0000313" key="1">
    <source>
        <dbReference type="EMBL" id="KAH7911310.1"/>
    </source>
</evidence>
<protein>
    <submittedName>
        <fullName evidence="1">Uncharacterized protein</fullName>
    </submittedName>
</protein>
<dbReference type="Proteomes" id="UP000790377">
    <property type="component" value="Unassembled WGS sequence"/>
</dbReference>
<evidence type="ECO:0000313" key="2">
    <source>
        <dbReference type="Proteomes" id="UP000790377"/>
    </source>
</evidence>
<name>A0ACB8AD47_9AGAM</name>
<gene>
    <name evidence="1" type="ORF">BJ138DRAFT_1113304</name>
</gene>